<keyword evidence="5" id="KW-0812">Transmembrane</keyword>
<dbReference type="PRINTS" id="PR00260">
    <property type="entry name" value="CHEMTRNSDUCR"/>
</dbReference>
<dbReference type="InterPro" id="IPR024478">
    <property type="entry name" value="HlyB_4HB_MCP"/>
</dbReference>
<feature type="domain" description="Methyl-accepting transducer" evidence="6">
    <location>
        <begin position="283"/>
        <end position="498"/>
    </location>
</feature>
<dbReference type="Pfam" id="PF12729">
    <property type="entry name" value="4HB_MCP_1"/>
    <property type="match status" value="1"/>
</dbReference>
<dbReference type="PANTHER" id="PTHR43531:SF11">
    <property type="entry name" value="METHYL-ACCEPTING CHEMOTAXIS PROTEIN 3"/>
    <property type="match status" value="1"/>
</dbReference>
<feature type="coiled-coil region" evidence="4">
    <location>
        <begin position="111"/>
        <end position="138"/>
    </location>
</feature>
<dbReference type="GO" id="GO:0005886">
    <property type="term" value="C:plasma membrane"/>
    <property type="evidence" value="ECO:0007669"/>
    <property type="project" value="TreeGrafter"/>
</dbReference>
<evidence type="ECO:0000256" key="3">
    <source>
        <dbReference type="PROSITE-ProRule" id="PRU00284"/>
    </source>
</evidence>
<evidence type="ECO:0000259" key="7">
    <source>
        <dbReference type="PROSITE" id="PS50885"/>
    </source>
</evidence>
<dbReference type="PROSITE" id="PS50885">
    <property type="entry name" value="HAMP"/>
    <property type="match status" value="1"/>
</dbReference>
<dbReference type="InterPro" id="IPR003660">
    <property type="entry name" value="HAMP_dom"/>
</dbReference>
<dbReference type="GO" id="GO:0004888">
    <property type="term" value="F:transmembrane signaling receptor activity"/>
    <property type="evidence" value="ECO:0007669"/>
    <property type="project" value="InterPro"/>
</dbReference>
<comment type="similarity">
    <text evidence="2">Belongs to the methyl-accepting chemotaxis (MCP) protein family.</text>
</comment>
<dbReference type="SUPFAM" id="SSF58104">
    <property type="entry name" value="Methyl-accepting chemotaxis protein (MCP) signaling domain"/>
    <property type="match status" value="1"/>
</dbReference>
<name>A0A085WEN6_9BACT</name>
<dbReference type="InterPro" id="IPR004090">
    <property type="entry name" value="Chemotax_Me-accpt_rcpt"/>
</dbReference>
<keyword evidence="5" id="KW-1133">Transmembrane helix</keyword>
<dbReference type="GO" id="GO:0006935">
    <property type="term" value="P:chemotaxis"/>
    <property type="evidence" value="ECO:0007669"/>
    <property type="project" value="UniProtKB-KW"/>
</dbReference>
<dbReference type="InterPro" id="IPR004089">
    <property type="entry name" value="MCPsignal_dom"/>
</dbReference>
<dbReference type="PROSITE" id="PS50111">
    <property type="entry name" value="CHEMOTAXIS_TRANSDUC_2"/>
    <property type="match status" value="1"/>
</dbReference>
<organism evidence="8 9">
    <name type="scientific">Hyalangium minutum</name>
    <dbReference type="NCBI Taxonomy" id="394096"/>
    <lineage>
        <taxon>Bacteria</taxon>
        <taxon>Pseudomonadati</taxon>
        <taxon>Myxococcota</taxon>
        <taxon>Myxococcia</taxon>
        <taxon>Myxococcales</taxon>
        <taxon>Cystobacterineae</taxon>
        <taxon>Archangiaceae</taxon>
        <taxon>Hyalangium</taxon>
    </lineage>
</organism>
<evidence type="ECO:0000256" key="2">
    <source>
        <dbReference type="ARBA" id="ARBA00029447"/>
    </source>
</evidence>
<reference evidence="8 9" key="1">
    <citation type="submission" date="2014-04" db="EMBL/GenBank/DDBJ databases">
        <title>Genome assembly of Hyalangium minutum DSM 14724.</title>
        <authorList>
            <person name="Sharma G."/>
            <person name="Subramanian S."/>
        </authorList>
    </citation>
    <scope>NUCLEOTIDE SEQUENCE [LARGE SCALE GENOMIC DNA]</scope>
    <source>
        <strain evidence="8 9">DSM 14724</strain>
    </source>
</reference>
<dbReference type="AlphaFoldDB" id="A0A085WEN6"/>
<feature type="transmembrane region" description="Helical" evidence="5">
    <location>
        <begin position="202"/>
        <end position="225"/>
    </location>
</feature>
<protein>
    <submittedName>
        <fullName evidence="8">Uncharacterized protein</fullName>
    </submittedName>
</protein>
<evidence type="ECO:0000256" key="5">
    <source>
        <dbReference type="SAM" id="Phobius"/>
    </source>
</evidence>
<dbReference type="InterPro" id="IPR051310">
    <property type="entry name" value="MCP_chemotaxis"/>
</dbReference>
<dbReference type="Pfam" id="PF00015">
    <property type="entry name" value="MCPsignal"/>
    <property type="match status" value="1"/>
</dbReference>
<keyword evidence="1" id="KW-0145">Chemotaxis</keyword>
<dbReference type="OrthoDB" id="5342522at2"/>
<evidence type="ECO:0000256" key="4">
    <source>
        <dbReference type="SAM" id="Coils"/>
    </source>
</evidence>
<dbReference type="Proteomes" id="UP000028725">
    <property type="component" value="Unassembled WGS sequence"/>
</dbReference>
<keyword evidence="9" id="KW-1185">Reference proteome</keyword>
<dbReference type="PANTHER" id="PTHR43531">
    <property type="entry name" value="PROTEIN ICFG"/>
    <property type="match status" value="1"/>
</dbReference>
<evidence type="ECO:0000313" key="8">
    <source>
        <dbReference type="EMBL" id="KFE66149.1"/>
    </source>
</evidence>
<dbReference type="SMART" id="SM00283">
    <property type="entry name" value="MA"/>
    <property type="match status" value="1"/>
</dbReference>
<proteinExistence type="inferred from homology"/>
<evidence type="ECO:0000256" key="1">
    <source>
        <dbReference type="ARBA" id="ARBA00022500"/>
    </source>
</evidence>
<evidence type="ECO:0000313" key="9">
    <source>
        <dbReference type="Proteomes" id="UP000028725"/>
    </source>
</evidence>
<comment type="caution">
    <text evidence="8">The sequence shown here is derived from an EMBL/GenBank/DDBJ whole genome shotgun (WGS) entry which is preliminary data.</text>
</comment>
<feature type="domain" description="HAMP" evidence="7">
    <location>
        <begin position="237"/>
        <end position="278"/>
    </location>
</feature>
<accession>A0A085WEN6</accession>
<sequence length="539" mass="57911">MSWFFNLKIATKLSMGFGLVALLALLIGLQGLKGMDLIEQSLGTLYERHALGVARLREADIAMLHASRAIRNIVLDLDTELLTTRMEEIRESDARFIEAMKAYRDTLDHTDARALRRVDDINELYEQLQEKRKRVYELAMNGRLLELAKLSTDLNTDAGVKRVRAVENEVERQLTSLETGEFDGMKQFAQQARSTAAGVTQAVLIILSGVLGVAVLVGFFITMVINRQLGGEPGYAAEMMKRVAEGDLEVRIATKAQDSSSLLFALRQMVEKLQVTMGEIRGAAGSVSAAASQVAASSTRVSQGTSEQAAMVEESSSSLEQMNTSITQNAQNAQGMASMAVQSGAEAKHGGQAVARTIEAMRDITSKISIIEEITYQTNLLALNAAIEAARAGEYGRGFAVVATEVRKLSVRSQAAAKEISERATSSVATADASGQAIARLLPALQKTEALVKEVSVTSGEQAQNVTQVNRAMMQINRTMQANASAAEDLASTAEELASQAESLQQLIAFFRVGGAALGAQRFTPVAARPGPRARAEPG</sequence>
<keyword evidence="3" id="KW-0807">Transducer</keyword>
<dbReference type="Gene3D" id="1.10.287.950">
    <property type="entry name" value="Methyl-accepting chemotaxis protein"/>
    <property type="match status" value="1"/>
</dbReference>
<evidence type="ECO:0000259" key="6">
    <source>
        <dbReference type="PROSITE" id="PS50111"/>
    </source>
</evidence>
<dbReference type="RefSeq" id="WP_044192805.1">
    <property type="nucleotide sequence ID" value="NZ_JMCB01000011.1"/>
</dbReference>
<keyword evidence="5" id="KW-0472">Membrane</keyword>
<keyword evidence="4" id="KW-0175">Coiled coil</keyword>
<dbReference type="GO" id="GO:0007165">
    <property type="term" value="P:signal transduction"/>
    <property type="evidence" value="ECO:0007669"/>
    <property type="project" value="UniProtKB-KW"/>
</dbReference>
<dbReference type="STRING" id="394096.DB31_1214"/>
<gene>
    <name evidence="8" type="ORF">DB31_1214</name>
</gene>
<dbReference type="EMBL" id="JMCB01000011">
    <property type="protein sequence ID" value="KFE66149.1"/>
    <property type="molecule type" value="Genomic_DNA"/>
</dbReference>